<feature type="signal peptide" evidence="2">
    <location>
        <begin position="1"/>
        <end position="17"/>
    </location>
</feature>
<name>B1A0R5_BOMIG</name>
<feature type="chain" id="PRO_5002759454" evidence="2">
    <location>
        <begin position="18"/>
        <end position="134"/>
    </location>
</feature>
<dbReference type="AlphaFoldDB" id="B1A0R5"/>
<evidence type="ECO:0000313" key="3">
    <source>
        <dbReference type="EMBL" id="ACA04899.1"/>
    </source>
</evidence>
<protein>
    <submittedName>
        <fullName evidence="3">Hymenoptaecin</fullName>
    </submittedName>
</protein>
<keyword evidence="2" id="KW-0732">Signal</keyword>
<evidence type="ECO:0000256" key="2">
    <source>
        <dbReference type="SAM" id="SignalP"/>
    </source>
</evidence>
<proteinExistence type="evidence at transcript level"/>
<sequence length="134" mass="14819">MKFIVLALFCMAAYAAAQEIEPEAVEEYYGSPRFRRHADPQGSLVIEGTKPLSGPDRRPSLDVDYHQRVYDRNGMNADAYGGLNIRPGQPAQPHLGVQIQREYKNGFIRGYSQAERGPGGRISPSFGVGGGFRF</sequence>
<feature type="region of interest" description="Disordered" evidence="1">
    <location>
        <begin position="39"/>
        <end position="61"/>
    </location>
</feature>
<organism evidence="3">
    <name type="scientific">Bombus ignitus</name>
    <name type="common">Bumblebee</name>
    <dbReference type="NCBI Taxonomy" id="130704"/>
    <lineage>
        <taxon>Eukaryota</taxon>
        <taxon>Metazoa</taxon>
        <taxon>Ecdysozoa</taxon>
        <taxon>Arthropoda</taxon>
        <taxon>Hexapoda</taxon>
        <taxon>Insecta</taxon>
        <taxon>Pterygota</taxon>
        <taxon>Neoptera</taxon>
        <taxon>Endopterygota</taxon>
        <taxon>Hymenoptera</taxon>
        <taxon>Apocrita</taxon>
        <taxon>Aculeata</taxon>
        <taxon>Apoidea</taxon>
        <taxon>Anthophila</taxon>
        <taxon>Apidae</taxon>
        <taxon>Bombus</taxon>
        <taxon>Bombus</taxon>
    </lineage>
</organism>
<dbReference type="EMBL" id="EU411043">
    <property type="protein sequence ID" value="ACA04899.1"/>
    <property type="molecule type" value="mRNA"/>
</dbReference>
<evidence type="ECO:0000256" key="1">
    <source>
        <dbReference type="SAM" id="MobiDB-lite"/>
    </source>
</evidence>
<reference evidence="3" key="1">
    <citation type="journal article" date="2008" name="Comp. Biochem. Physiol. B, Biochem. Mol. Biol.">
        <title>Cloning and expression profiling of four antibacterial peptide genes from the bumblebee Bombus ignitus.</title>
        <authorList>
            <person name="Choi Y.S."/>
            <person name="Choo Y.M."/>
            <person name="Lee K.S."/>
            <person name="Yoon H.J."/>
            <person name="Kim I."/>
            <person name="Je Y.H."/>
            <person name="Sohn H.D."/>
            <person name="Jin B.R."/>
        </authorList>
    </citation>
    <scope>NUCLEOTIDE SEQUENCE</scope>
</reference>
<accession>B1A0R5</accession>